<evidence type="ECO:0000313" key="1">
    <source>
        <dbReference type="EMBL" id="KAG6974664.1"/>
    </source>
</evidence>
<dbReference type="AlphaFoldDB" id="A0A8T1V5I5"/>
<accession>A0A8T1V5I5</accession>
<comment type="caution">
    <text evidence="1">The sequence shown here is derived from an EMBL/GenBank/DDBJ whole genome shotgun (WGS) entry which is preliminary data.</text>
</comment>
<sequence length="100" mass="10855">MATGDAAVLATVKAGWNIPTREDVSVLPSLCGFVKDGLIGTGRQILRRIEELAAEFLESLSTGKVLELEALTYKLGSARMPLESLQYGKLEFPAPPLFLY</sequence>
<dbReference type="EMBL" id="JAENGZ010000004">
    <property type="protein sequence ID" value="KAG6974664.1"/>
    <property type="molecule type" value="Genomic_DNA"/>
</dbReference>
<dbReference type="Proteomes" id="UP000688947">
    <property type="component" value="Unassembled WGS sequence"/>
</dbReference>
<dbReference type="OrthoDB" id="5377392at2759"/>
<protein>
    <submittedName>
        <fullName evidence="1">Uncharacterized protein</fullName>
    </submittedName>
</protein>
<organism evidence="1 2">
    <name type="scientific">Phytophthora cactorum</name>
    <dbReference type="NCBI Taxonomy" id="29920"/>
    <lineage>
        <taxon>Eukaryota</taxon>
        <taxon>Sar</taxon>
        <taxon>Stramenopiles</taxon>
        <taxon>Oomycota</taxon>
        <taxon>Peronosporomycetes</taxon>
        <taxon>Peronosporales</taxon>
        <taxon>Peronosporaceae</taxon>
        <taxon>Phytophthora</taxon>
    </lineage>
</organism>
<dbReference type="VEuPathDB" id="FungiDB:PC110_g4558"/>
<gene>
    <name evidence="1" type="ORF">JG687_00000216</name>
</gene>
<reference evidence="1" key="1">
    <citation type="submission" date="2021-01" db="EMBL/GenBank/DDBJ databases">
        <title>Phytophthora aleatoria, a newly-described species from Pinus radiata is distinct from Phytophthora cactorum isolates based on comparative genomics.</title>
        <authorList>
            <person name="Mcdougal R."/>
            <person name="Panda P."/>
            <person name="Williams N."/>
            <person name="Studholme D.J."/>
        </authorList>
    </citation>
    <scope>NUCLEOTIDE SEQUENCE</scope>
    <source>
        <strain evidence="1">NZFS 3830</strain>
    </source>
</reference>
<evidence type="ECO:0000313" key="2">
    <source>
        <dbReference type="Proteomes" id="UP000688947"/>
    </source>
</evidence>
<name>A0A8T1V5I5_9STRA</name>
<proteinExistence type="predicted"/>